<dbReference type="NCBIfam" id="NF033814">
    <property type="entry name" value="copper_CopC"/>
    <property type="match status" value="1"/>
</dbReference>
<reference evidence="10" key="1">
    <citation type="submission" date="2017-09" db="EMBL/GenBank/DDBJ databases">
        <title>Genome sequence of Nannocystis excedens DSM 71.</title>
        <authorList>
            <person name="Blom J."/>
        </authorList>
    </citation>
    <scope>NUCLEOTIDE SEQUENCE [LARGE SCALE GENOMIC DNA]</scope>
    <source>
        <strain evidence="10">type strain: E19</strain>
    </source>
</reference>
<comment type="similarity">
    <text evidence="2">Belongs to the CopC family.</text>
</comment>
<dbReference type="RefSeq" id="WP_099557063.1">
    <property type="nucleotide sequence ID" value="NZ_LT960614.1"/>
</dbReference>
<dbReference type="SUPFAM" id="SSF81296">
    <property type="entry name" value="E set domains"/>
    <property type="match status" value="1"/>
</dbReference>
<dbReference type="GO" id="GO:0042597">
    <property type="term" value="C:periplasmic space"/>
    <property type="evidence" value="ECO:0007669"/>
    <property type="project" value="UniProtKB-SubCell"/>
</dbReference>
<proteinExistence type="inferred from homology"/>
<evidence type="ECO:0000313" key="9">
    <source>
        <dbReference type="EMBL" id="SON56717.1"/>
    </source>
</evidence>
<dbReference type="OrthoDB" id="9796814at2"/>
<dbReference type="GO" id="GO:0005507">
    <property type="term" value="F:copper ion binding"/>
    <property type="evidence" value="ECO:0007669"/>
    <property type="project" value="InterPro"/>
</dbReference>
<evidence type="ECO:0000256" key="5">
    <source>
        <dbReference type="ARBA" id="ARBA00022764"/>
    </source>
</evidence>
<gene>
    <name evidence="9" type="primary">pcoC</name>
    <name evidence="9" type="ORF">HDIA_3176</name>
</gene>
<evidence type="ECO:0000256" key="6">
    <source>
        <dbReference type="ARBA" id="ARBA00023008"/>
    </source>
</evidence>
<keyword evidence="6" id="KW-0186">Copper</keyword>
<dbReference type="Proteomes" id="UP000223606">
    <property type="component" value="Chromosome 1"/>
</dbReference>
<dbReference type="Pfam" id="PF04234">
    <property type="entry name" value="CopC"/>
    <property type="match status" value="1"/>
</dbReference>
<feature type="domain" description="CopC" evidence="8">
    <location>
        <begin position="24"/>
        <end position="120"/>
    </location>
</feature>
<keyword evidence="4 7" id="KW-0732">Signal</keyword>
<keyword evidence="10" id="KW-1185">Reference proteome</keyword>
<evidence type="ECO:0000256" key="1">
    <source>
        <dbReference type="ARBA" id="ARBA00004418"/>
    </source>
</evidence>
<evidence type="ECO:0000256" key="2">
    <source>
        <dbReference type="ARBA" id="ARBA00010509"/>
    </source>
</evidence>
<dbReference type="KEGG" id="hdi:HDIA_3176"/>
<organism evidence="9 10">
    <name type="scientific">Hartmannibacter diazotrophicus</name>
    <dbReference type="NCBI Taxonomy" id="1482074"/>
    <lineage>
        <taxon>Bacteria</taxon>
        <taxon>Pseudomonadati</taxon>
        <taxon>Pseudomonadota</taxon>
        <taxon>Alphaproteobacteria</taxon>
        <taxon>Hyphomicrobiales</taxon>
        <taxon>Pleomorphomonadaceae</taxon>
        <taxon>Hartmannibacter</taxon>
    </lineage>
</organism>
<protein>
    <submittedName>
        <fullName evidence="9">Copper resistance protein C</fullName>
    </submittedName>
</protein>
<keyword evidence="5" id="KW-0574">Periplasm</keyword>
<accession>A0A2C9D8T6</accession>
<dbReference type="AlphaFoldDB" id="A0A2C9D8T6"/>
<dbReference type="EMBL" id="LT960614">
    <property type="protein sequence ID" value="SON56717.1"/>
    <property type="molecule type" value="Genomic_DNA"/>
</dbReference>
<sequence length="122" mass="12316">MKLIRKGLLACAIGLGLTTGAFAHARLESAVPAANATVSAAPTVLALDFSEAIEPSLSGAKVTDSGNHAIATGTPSVADGNDKELLVPIIGTLSRGSVHVAWHALALDGHETTGTFQFTIGD</sequence>
<dbReference type="InterPro" id="IPR007348">
    <property type="entry name" value="CopC_dom"/>
</dbReference>
<dbReference type="GO" id="GO:0046688">
    <property type="term" value="P:response to copper ion"/>
    <property type="evidence" value="ECO:0007669"/>
    <property type="project" value="InterPro"/>
</dbReference>
<evidence type="ECO:0000259" key="8">
    <source>
        <dbReference type="Pfam" id="PF04234"/>
    </source>
</evidence>
<evidence type="ECO:0000256" key="7">
    <source>
        <dbReference type="SAM" id="SignalP"/>
    </source>
</evidence>
<evidence type="ECO:0000256" key="4">
    <source>
        <dbReference type="ARBA" id="ARBA00022729"/>
    </source>
</evidence>
<evidence type="ECO:0000313" key="10">
    <source>
        <dbReference type="Proteomes" id="UP000223606"/>
    </source>
</evidence>
<dbReference type="PANTHER" id="PTHR34820">
    <property type="entry name" value="INNER MEMBRANE PROTEIN YEBZ"/>
    <property type="match status" value="1"/>
</dbReference>
<dbReference type="InterPro" id="IPR014756">
    <property type="entry name" value="Ig_E-set"/>
</dbReference>
<dbReference type="GO" id="GO:0005886">
    <property type="term" value="C:plasma membrane"/>
    <property type="evidence" value="ECO:0007669"/>
    <property type="project" value="TreeGrafter"/>
</dbReference>
<dbReference type="GO" id="GO:0006825">
    <property type="term" value="P:copper ion transport"/>
    <property type="evidence" value="ECO:0007669"/>
    <property type="project" value="InterPro"/>
</dbReference>
<evidence type="ECO:0000256" key="3">
    <source>
        <dbReference type="ARBA" id="ARBA00022723"/>
    </source>
</evidence>
<feature type="signal peptide" evidence="7">
    <location>
        <begin position="1"/>
        <end position="23"/>
    </location>
</feature>
<dbReference type="InterPro" id="IPR047685">
    <property type="entry name" value="CopC-like"/>
</dbReference>
<dbReference type="InterPro" id="IPR014755">
    <property type="entry name" value="Cu-Rt/internalin_Ig-like"/>
</dbReference>
<comment type="subcellular location">
    <subcellularLocation>
        <location evidence="1">Periplasm</location>
    </subcellularLocation>
</comment>
<dbReference type="InterPro" id="IPR032694">
    <property type="entry name" value="CopC/D"/>
</dbReference>
<dbReference type="Gene3D" id="2.60.40.1220">
    <property type="match status" value="1"/>
</dbReference>
<feature type="chain" id="PRO_5012993923" evidence="7">
    <location>
        <begin position="24"/>
        <end position="122"/>
    </location>
</feature>
<name>A0A2C9D8T6_9HYPH</name>
<keyword evidence="3" id="KW-0479">Metal-binding</keyword>
<dbReference type="PANTHER" id="PTHR34820:SF4">
    <property type="entry name" value="INNER MEMBRANE PROTEIN YEBZ"/>
    <property type="match status" value="1"/>
</dbReference>